<proteinExistence type="predicted"/>
<dbReference type="OrthoDB" id="294180at2759"/>
<evidence type="ECO:0000256" key="4">
    <source>
        <dbReference type="ARBA" id="ARBA00022737"/>
    </source>
</evidence>
<evidence type="ECO:0000313" key="6">
    <source>
        <dbReference type="EMBL" id="OMJ66842.1"/>
    </source>
</evidence>
<dbReference type="InterPro" id="IPR032675">
    <property type="entry name" value="LRR_dom_sf"/>
</dbReference>
<evidence type="ECO:0000313" key="7">
    <source>
        <dbReference type="Proteomes" id="UP000187209"/>
    </source>
</evidence>
<name>A0A1R2AQP3_9CILI</name>
<evidence type="ECO:0000256" key="5">
    <source>
        <dbReference type="SAM" id="MobiDB-lite"/>
    </source>
</evidence>
<organism evidence="6 7">
    <name type="scientific">Stentor coeruleus</name>
    <dbReference type="NCBI Taxonomy" id="5963"/>
    <lineage>
        <taxon>Eukaryota</taxon>
        <taxon>Sar</taxon>
        <taxon>Alveolata</taxon>
        <taxon>Ciliophora</taxon>
        <taxon>Postciliodesmatophora</taxon>
        <taxon>Heterotrichea</taxon>
        <taxon>Heterotrichida</taxon>
        <taxon>Stentoridae</taxon>
        <taxon>Stentor</taxon>
    </lineage>
</organism>
<dbReference type="PROSITE" id="PS51450">
    <property type="entry name" value="LRR"/>
    <property type="match status" value="3"/>
</dbReference>
<dbReference type="SUPFAM" id="SSF52058">
    <property type="entry name" value="L domain-like"/>
    <property type="match status" value="1"/>
</dbReference>
<protein>
    <submittedName>
        <fullName evidence="6">Uncharacterized protein</fullName>
    </submittedName>
</protein>
<dbReference type="InterPro" id="IPR001611">
    <property type="entry name" value="Leu-rich_rpt"/>
</dbReference>
<dbReference type="Pfam" id="PF00560">
    <property type="entry name" value="LRR_1"/>
    <property type="match status" value="3"/>
</dbReference>
<sequence length="487" mass="56174">MKMMRIRNLRKNPFNNFYKETPLSYKTKPYNKTLDRSLLAQLCKVDNPNETVVAKLNGLGICDIVQEHLKYFTNLTQLDLSDNFVKMEKLAGLESLQHLNLMCNKITGISELEFPAFRCLETLNLSFNKIPATDITNLTVLSRLESLDLSSNDLCTLPENLSGFKSLKFLNLSNNSFSTDSVLFSASLLFKSLSTIKHLQKLDISRNKLRGIHSECLNESSFSHLKEVDFSYNYVDSHENLLYSMKLKSLQILIVTKNPFTLTKEVYELESMLSNELGCTLIYEENSDKKKIKIPYPRPIAYITQDYTSTIKNQLFGVEFSKNMGVLGMSEIDSKVQNEDIFPPAIESKHYKDIYTPSNDMGSSRPDKEKNMFFVTETGGVGDPTKVKQTRSKLDEFRIMAKMILSDNKEYDKAFSLQTAYRQLGHMIKHPIIYQNKKNSSNTNWSNESSNRSINKKRDERIKEVEPLQKQEIDYINEDLERFIRTI</sequence>
<feature type="region of interest" description="Disordered" evidence="5">
    <location>
        <begin position="439"/>
        <end position="458"/>
    </location>
</feature>
<dbReference type="PANTHER" id="PTHR22710:SF2">
    <property type="entry name" value="X-RAY RADIATION RESISTANCE-ASSOCIATED PROTEIN 1"/>
    <property type="match status" value="1"/>
</dbReference>
<dbReference type="GO" id="GO:0005634">
    <property type="term" value="C:nucleus"/>
    <property type="evidence" value="ECO:0007669"/>
    <property type="project" value="TreeGrafter"/>
</dbReference>
<reference evidence="6 7" key="1">
    <citation type="submission" date="2016-11" db="EMBL/GenBank/DDBJ databases">
        <title>The macronuclear genome of Stentor coeruleus: a giant cell with tiny introns.</title>
        <authorList>
            <person name="Slabodnick M."/>
            <person name="Ruby J.G."/>
            <person name="Reiff S.B."/>
            <person name="Swart E.C."/>
            <person name="Gosai S."/>
            <person name="Prabakaran S."/>
            <person name="Witkowska E."/>
            <person name="Larue G.E."/>
            <person name="Fisher S."/>
            <person name="Freeman R.M."/>
            <person name="Gunawardena J."/>
            <person name="Chu W."/>
            <person name="Stover N.A."/>
            <person name="Gregory B.D."/>
            <person name="Nowacki M."/>
            <person name="Derisi J."/>
            <person name="Roy S.W."/>
            <person name="Marshall W.F."/>
            <person name="Sood P."/>
        </authorList>
    </citation>
    <scope>NUCLEOTIDE SEQUENCE [LARGE SCALE GENOMIC DNA]</scope>
    <source>
        <strain evidence="6">WM001</strain>
    </source>
</reference>
<evidence type="ECO:0000256" key="2">
    <source>
        <dbReference type="ARBA" id="ARBA00022490"/>
    </source>
</evidence>
<dbReference type="EMBL" id="MPUH01001621">
    <property type="protein sequence ID" value="OMJ66842.1"/>
    <property type="molecule type" value="Genomic_DNA"/>
</dbReference>
<dbReference type="Pfam" id="PF13855">
    <property type="entry name" value="LRR_8"/>
    <property type="match status" value="1"/>
</dbReference>
<keyword evidence="3" id="KW-0433">Leucine-rich repeat</keyword>
<evidence type="ECO:0000256" key="3">
    <source>
        <dbReference type="ARBA" id="ARBA00022614"/>
    </source>
</evidence>
<dbReference type="SMART" id="SM00365">
    <property type="entry name" value="LRR_SD22"/>
    <property type="match status" value="5"/>
</dbReference>
<keyword evidence="4" id="KW-0677">Repeat</keyword>
<comment type="caution">
    <text evidence="6">The sequence shown here is derived from an EMBL/GenBank/DDBJ whole genome shotgun (WGS) entry which is preliminary data.</text>
</comment>
<dbReference type="Proteomes" id="UP000187209">
    <property type="component" value="Unassembled WGS sequence"/>
</dbReference>
<feature type="compositionally biased region" description="Low complexity" evidence="5">
    <location>
        <begin position="439"/>
        <end position="453"/>
    </location>
</feature>
<dbReference type="InterPro" id="IPR003591">
    <property type="entry name" value="Leu-rich_rpt_typical-subtyp"/>
</dbReference>
<dbReference type="PANTHER" id="PTHR22710">
    <property type="entry name" value="X-RAY RADIATION RESISTANCE ASSOCIATED PROTEIN 1 XRRA1"/>
    <property type="match status" value="1"/>
</dbReference>
<dbReference type="SMART" id="SM00369">
    <property type="entry name" value="LRR_TYP"/>
    <property type="match status" value="3"/>
</dbReference>
<keyword evidence="2" id="KW-0963">Cytoplasm</keyword>
<dbReference type="AlphaFoldDB" id="A0A1R2AQP3"/>
<dbReference type="Gene3D" id="3.80.10.10">
    <property type="entry name" value="Ribonuclease Inhibitor"/>
    <property type="match status" value="2"/>
</dbReference>
<dbReference type="GO" id="GO:0005737">
    <property type="term" value="C:cytoplasm"/>
    <property type="evidence" value="ECO:0007669"/>
    <property type="project" value="UniProtKB-SubCell"/>
</dbReference>
<comment type="subcellular location">
    <subcellularLocation>
        <location evidence="1">Cytoplasm</location>
    </subcellularLocation>
</comment>
<gene>
    <name evidence="6" type="ORF">SteCoe_36172</name>
</gene>
<accession>A0A1R2AQP3</accession>
<keyword evidence="7" id="KW-1185">Reference proteome</keyword>
<evidence type="ECO:0000256" key="1">
    <source>
        <dbReference type="ARBA" id="ARBA00004496"/>
    </source>
</evidence>